<protein>
    <submittedName>
        <fullName evidence="2">Uncharacterized protein</fullName>
    </submittedName>
</protein>
<keyword evidence="1" id="KW-1133">Transmembrane helix</keyword>
<dbReference type="EMBL" id="MU150356">
    <property type="protein sequence ID" value="KAF9457847.1"/>
    <property type="molecule type" value="Genomic_DNA"/>
</dbReference>
<keyword evidence="1" id="KW-0472">Membrane</keyword>
<dbReference type="AlphaFoldDB" id="A0A9P5XU97"/>
<comment type="caution">
    <text evidence="2">The sequence shown here is derived from an EMBL/GenBank/DDBJ whole genome shotgun (WGS) entry which is preliminary data.</text>
</comment>
<dbReference type="OrthoDB" id="9451547at2759"/>
<feature type="transmembrane region" description="Helical" evidence="1">
    <location>
        <begin position="65"/>
        <end position="83"/>
    </location>
</feature>
<evidence type="ECO:0000313" key="3">
    <source>
        <dbReference type="Proteomes" id="UP000807353"/>
    </source>
</evidence>
<proteinExistence type="predicted"/>
<feature type="transmembrane region" description="Helical" evidence="1">
    <location>
        <begin position="27"/>
        <end position="45"/>
    </location>
</feature>
<keyword evidence="1" id="KW-0812">Transmembrane</keyword>
<feature type="transmembrane region" description="Helical" evidence="1">
    <location>
        <begin position="323"/>
        <end position="345"/>
    </location>
</feature>
<evidence type="ECO:0000256" key="1">
    <source>
        <dbReference type="SAM" id="Phobius"/>
    </source>
</evidence>
<evidence type="ECO:0000313" key="2">
    <source>
        <dbReference type="EMBL" id="KAF9457847.1"/>
    </source>
</evidence>
<name>A0A9P5XU97_9AGAR</name>
<sequence length="404" mass="45482">FIYASSLTMEQFAMTTACKDIDDYRTLWGIIWSCVATLLACTWVSVHPNVPDPEHGLVKLALHRLGLMLLSIIAPEIVVLWALRQRMVAQQLRKDYGLPMVHGFFMSMGGFVKAHGYTLRPIASHDIEPGGTVDVSSIFDIDVEEIVDRSKGDEITKGLALLQTGWFVIQCIARAHQHLPLTELEIVTLAFATLNIVIRLVWWQKPLDVRYPVRIGPRPPRGGPLRQSKKREPFAPTRRKAVEYAFNYCVNITVKVFEGEEHNSELLPNAIKVPTLWAGRLSPWDRGMTAALTVFLAMGFGAIHFAAWNVFFPTVTEQMLWRASSIAVIVVPFIFLADAILILSLGGVPPWYNIITFNAVIPLGMFTYIVARIILMVLPFMSLRSLPDTAFKDVEWTKFIPHIS</sequence>
<feature type="transmembrane region" description="Helical" evidence="1">
    <location>
        <begin position="351"/>
        <end position="375"/>
    </location>
</feature>
<dbReference type="PANTHER" id="PTHR35043:SF7">
    <property type="entry name" value="TRANSCRIPTION FACTOR DOMAIN-CONTAINING PROTEIN"/>
    <property type="match status" value="1"/>
</dbReference>
<organism evidence="2 3">
    <name type="scientific">Collybia nuda</name>
    <dbReference type="NCBI Taxonomy" id="64659"/>
    <lineage>
        <taxon>Eukaryota</taxon>
        <taxon>Fungi</taxon>
        <taxon>Dikarya</taxon>
        <taxon>Basidiomycota</taxon>
        <taxon>Agaricomycotina</taxon>
        <taxon>Agaricomycetes</taxon>
        <taxon>Agaricomycetidae</taxon>
        <taxon>Agaricales</taxon>
        <taxon>Tricholomatineae</taxon>
        <taxon>Clitocybaceae</taxon>
        <taxon>Collybia</taxon>
    </lineage>
</organism>
<reference evidence="2" key="1">
    <citation type="submission" date="2020-11" db="EMBL/GenBank/DDBJ databases">
        <authorList>
            <consortium name="DOE Joint Genome Institute"/>
            <person name="Ahrendt S."/>
            <person name="Riley R."/>
            <person name="Andreopoulos W."/>
            <person name="Labutti K."/>
            <person name="Pangilinan J."/>
            <person name="Ruiz-Duenas F.J."/>
            <person name="Barrasa J.M."/>
            <person name="Sanchez-Garcia M."/>
            <person name="Camarero S."/>
            <person name="Miyauchi S."/>
            <person name="Serrano A."/>
            <person name="Linde D."/>
            <person name="Babiker R."/>
            <person name="Drula E."/>
            <person name="Ayuso-Fernandez I."/>
            <person name="Pacheco R."/>
            <person name="Padilla G."/>
            <person name="Ferreira P."/>
            <person name="Barriuso J."/>
            <person name="Kellner H."/>
            <person name="Castanera R."/>
            <person name="Alfaro M."/>
            <person name="Ramirez L."/>
            <person name="Pisabarro A.G."/>
            <person name="Kuo A."/>
            <person name="Tritt A."/>
            <person name="Lipzen A."/>
            <person name="He G."/>
            <person name="Yan M."/>
            <person name="Ng V."/>
            <person name="Cullen D."/>
            <person name="Martin F."/>
            <person name="Rosso M.-N."/>
            <person name="Henrissat B."/>
            <person name="Hibbett D."/>
            <person name="Martinez A.T."/>
            <person name="Grigoriev I.V."/>
        </authorList>
    </citation>
    <scope>NUCLEOTIDE SEQUENCE</scope>
    <source>
        <strain evidence="2">CBS 247.69</strain>
    </source>
</reference>
<feature type="transmembrane region" description="Helical" evidence="1">
    <location>
        <begin position="290"/>
        <end position="311"/>
    </location>
</feature>
<accession>A0A9P5XU97</accession>
<gene>
    <name evidence="2" type="ORF">BDZ94DRAFT_1272093</name>
</gene>
<keyword evidence="3" id="KW-1185">Reference proteome</keyword>
<dbReference type="PANTHER" id="PTHR35043">
    <property type="entry name" value="TRANSCRIPTION FACTOR DOMAIN-CONTAINING PROTEIN"/>
    <property type="match status" value="1"/>
</dbReference>
<feature type="non-terminal residue" evidence="2">
    <location>
        <position position="1"/>
    </location>
</feature>
<dbReference type="Proteomes" id="UP000807353">
    <property type="component" value="Unassembled WGS sequence"/>
</dbReference>